<dbReference type="SUPFAM" id="SSF81631">
    <property type="entry name" value="PAP/OAS1 substrate-binding domain"/>
    <property type="match status" value="1"/>
</dbReference>
<protein>
    <recommendedName>
        <fullName evidence="5">polynucleotide adenylyltransferase</fullName>
        <ecNumber evidence="5">2.7.7.19</ecNumber>
    </recommendedName>
</protein>
<feature type="domain" description="Poly(A) RNA polymerase mitochondrial-like central palm" evidence="16">
    <location>
        <begin position="55"/>
        <end position="185"/>
    </location>
</feature>
<dbReference type="JaponicusDB" id="SJAG_02370">
    <property type="gene designation" value="cid1"/>
</dbReference>
<dbReference type="EMBL" id="KE651166">
    <property type="protein sequence ID" value="EEB07283.1"/>
    <property type="molecule type" value="Genomic_DNA"/>
</dbReference>
<dbReference type="PANTHER" id="PTHR12271:SF40">
    <property type="entry name" value="POLY(A) RNA POLYMERASE GLD2"/>
    <property type="match status" value="1"/>
</dbReference>
<comment type="cofactor">
    <cofactor evidence="1">
        <name>Mn(2+)</name>
        <dbReference type="ChEBI" id="CHEBI:29035"/>
    </cofactor>
</comment>
<dbReference type="OrthoDB" id="407432at2759"/>
<keyword evidence="6" id="KW-0963">Cytoplasm</keyword>
<dbReference type="OMA" id="SNMRWLP"/>
<keyword evidence="9" id="KW-0547">Nucleotide-binding</keyword>
<dbReference type="PANTHER" id="PTHR12271">
    <property type="entry name" value="POLY A POLYMERASE CID PAP -RELATED"/>
    <property type="match status" value="1"/>
</dbReference>
<evidence type="ECO:0000256" key="10">
    <source>
        <dbReference type="ARBA" id="ARBA00022840"/>
    </source>
</evidence>
<dbReference type="VEuPathDB" id="FungiDB:SJAG_02370"/>
<evidence type="ECO:0000256" key="11">
    <source>
        <dbReference type="ARBA" id="ARBA00022842"/>
    </source>
</evidence>
<feature type="domain" description="PAP-associated" evidence="15">
    <location>
        <begin position="272"/>
        <end position="340"/>
    </location>
</feature>
<evidence type="ECO:0000259" key="15">
    <source>
        <dbReference type="Pfam" id="PF03828"/>
    </source>
</evidence>
<evidence type="ECO:0000256" key="14">
    <source>
        <dbReference type="SAM" id="Phobius"/>
    </source>
</evidence>
<proteinExistence type="inferred from homology"/>
<dbReference type="EC" id="2.7.7.19" evidence="5"/>
<keyword evidence="11" id="KW-0460">Magnesium</keyword>
<keyword evidence="14" id="KW-1133">Transmembrane helix</keyword>
<dbReference type="GO" id="GO:0060212">
    <property type="term" value="P:negative regulation of nuclear-transcribed mRNA poly(A) tail shortening"/>
    <property type="evidence" value="ECO:0007669"/>
    <property type="project" value="EnsemblFungi"/>
</dbReference>
<evidence type="ECO:0000256" key="9">
    <source>
        <dbReference type="ARBA" id="ARBA00022741"/>
    </source>
</evidence>
<keyword evidence="19" id="KW-1185">Reference proteome</keyword>
<evidence type="ECO:0000256" key="4">
    <source>
        <dbReference type="ARBA" id="ARBA00008593"/>
    </source>
</evidence>
<evidence type="ECO:0000256" key="2">
    <source>
        <dbReference type="ARBA" id="ARBA00001946"/>
    </source>
</evidence>
<dbReference type="GO" id="GO:0003723">
    <property type="term" value="F:RNA binding"/>
    <property type="evidence" value="ECO:0007669"/>
    <property type="project" value="EnsemblFungi"/>
</dbReference>
<evidence type="ECO:0000256" key="13">
    <source>
        <dbReference type="SAM" id="MobiDB-lite"/>
    </source>
</evidence>
<accession>B6K2A2</accession>
<name>B6K2A2_SCHJY</name>
<keyword evidence="12" id="KW-0464">Manganese</keyword>
<keyword evidence="14" id="KW-0472">Membrane</keyword>
<keyword evidence="8" id="KW-0479">Metal-binding</keyword>
<keyword evidence="10" id="KW-0067">ATP-binding</keyword>
<dbReference type="GO" id="GO:0005737">
    <property type="term" value="C:cytoplasm"/>
    <property type="evidence" value="ECO:0007669"/>
    <property type="project" value="UniProtKB-SubCell"/>
</dbReference>
<dbReference type="GO" id="GO:0000287">
    <property type="term" value="F:magnesium ion binding"/>
    <property type="evidence" value="ECO:0007669"/>
    <property type="project" value="EnsemblFungi"/>
</dbReference>
<dbReference type="HOGENOM" id="CLU_033943_0_2_1"/>
<feature type="compositionally biased region" description="Low complexity" evidence="13">
    <location>
        <begin position="422"/>
        <end position="435"/>
    </location>
</feature>
<comment type="similarity">
    <text evidence="4">Belongs to the DNA polymerase type-B-like family.</text>
</comment>
<dbReference type="InterPro" id="IPR043519">
    <property type="entry name" value="NT_sf"/>
</dbReference>
<reference evidence="17 19" key="1">
    <citation type="journal article" date="2011" name="Science">
        <title>Comparative functional genomics of the fission yeasts.</title>
        <authorList>
            <person name="Rhind N."/>
            <person name="Chen Z."/>
            <person name="Yassour M."/>
            <person name="Thompson D.A."/>
            <person name="Haas B.J."/>
            <person name="Habib N."/>
            <person name="Wapinski I."/>
            <person name="Roy S."/>
            <person name="Lin M.F."/>
            <person name="Heiman D.I."/>
            <person name="Young S.K."/>
            <person name="Furuya K."/>
            <person name="Guo Y."/>
            <person name="Pidoux A."/>
            <person name="Chen H.M."/>
            <person name="Robbertse B."/>
            <person name="Goldberg J.M."/>
            <person name="Aoki K."/>
            <person name="Bayne E.H."/>
            <person name="Berlin A.M."/>
            <person name="Desjardins C.A."/>
            <person name="Dobbs E."/>
            <person name="Dukaj L."/>
            <person name="Fan L."/>
            <person name="FitzGerald M.G."/>
            <person name="French C."/>
            <person name="Gujja S."/>
            <person name="Hansen K."/>
            <person name="Keifenheim D."/>
            <person name="Levin J.Z."/>
            <person name="Mosher R.A."/>
            <person name="Mueller C.A."/>
            <person name="Pfiffner J."/>
            <person name="Priest M."/>
            <person name="Russ C."/>
            <person name="Smialowska A."/>
            <person name="Swoboda P."/>
            <person name="Sykes S.M."/>
            <person name="Vaughn M."/>
            <person name="Vengrova S."/>
            <person name="Yoder R."/>
            <person name="Zeng Q."/>
            <person name="Allshire R."/>
            <person name="Baulcombe D."/>
            <person name="Birren B.W."/>
            <person name="Brown W."/>
            <person name="Ekwall K."/>
            <person name="Kellis M."/>
            <person name="Leatherwood J."/>
            <person name="Levin H."/>
            <person name="Margalit H."/>
            <person name="Martienssen R."/>
            <person name="Nieduszynski C.A."/>
            <person name="Spatafora J.W."/>
            <person name="Friedman N."/>
            <person name="Dalgaard J.Z."/>
            <person name="Baumann P."/>
            <person name="Niki H."/>
            <person name="Regev A."/>
            <person name="Nusbaum C."/>
        </authorList>
    </citation>
    <scope>NUCLEOTIDE SEQUENCE [LARGE SCALE GENOMIC DNA]</scope>
    <source>
        <strain evidence="19">yFS275 / FY16936</strain>
    </source>
</reference>
<dbReference type="GO" id="GO:0031123">
    <property type="term" value="P:RNA 3'-end processing"/>
    <property type="evidence" value="ECO:0000318"/>
    <property type="project" value="GO_Central"/>
</dbReference>
<dbReference type="Gene3D" id="1.10.1410.10">
    <property type="match status" value="1"/>
</dbReference>
<evidence type="ECO:0000313" key="19">
    <source>
        <dbReference type="Proteomes" id="UP000001744"/>
    </source>
</evidence>
<dbReference type="RefSeq" id="XP_002173576.1">
    <property type="nucleotide sequence ID" value="XM_002173540.2"/>
</dbReference>
<evidence type="ECO:0000256" key="12">
    <source>
        <dbReference type="ARBA" id="ARBA00023211"/>
    </source>
</evidence>
<dbReference type="AlphaFoldDB" id="B6K2A2"/>
<dbReference type="GO" id="GO:0036450">
    <property type="term" value="P:polyuridylation-dependent decapping of nuclear-transcribed mRNA"/>
    <property type="evidence" value="ECO:0007669"/>
    <property type="project" value="EnsemblFungi"/>
</dbReference>
<dbReference type="STRING" id="402676.B6K2A2"/>
<dbReference type="GO" id="GO:1990817">
    <property type="term" value="F:poly(A) RNA polymerase activity"/>
    <property type="evidence" value="ECO:0007669"/>
    <property type="project" value="UniProtKB-EC"/>
</dbReference>
<dbReference type="CDD" id="cd05402">
    <property type="entry name" value="NT_PAP_TUTase"/>
    <property type="match status" value="1"/>
</dbReference>
<dbReference type="FunFam" id="1.10.1410.10:FF:000018">
    <property type="entry name" value="Terminal uridylyltransferase cid1"/>
    <property type="match status" value="1"/>
</dbReference>
<evidence type="ECO:0000256" key="5">
    <source>
        <dbReference type="ARBA" id="ARBA00012388"/>
    </source>
</evidence>
<evidence type="ECO:0000259" key="16">
    <source>
        <dbReference type="Pfam" id="PF22600"/>
    </source>
</evidence>
<gene>
    <name evidence="18" type="primary">cid1</name>
    <name evidence="17" type="ORF">SJAG_02370</name>
</gene>
<evidence type="ECO:0000256" key="7">
    <source>
        <dbReference type="ARBA" id="ARBA00022679"/>
    </source>
</evidence>
<dbReference type="GeneID" id="7050015"/>
<dbReference type="InterPro" id="IPR054708">
    <property type="entry name" value="MTPAP-like_central"/>
</dbReference>
<keyword evidence="7" id="KW-0808">Transferase</keyword>
<comment type="subcellular location">
    <subcellularLocation>
        <location evidence="3">Cytoplasm</location>
    </subcellularLocation>
</comment>
<evidence type="ECO:0000256" key="3">
    <source>
        <dbReference type="ARBA" id="ARBA00004496"/>
    </source>
</evidence>
<dbReference type="Pfam" id="PF03828">
    <property type="entry name" value="PAP_assoc"/>
    <property type="match status" value="1"/>
</dbReference>
<sequence length="445" mass="49836">MSGNGNGHFIPGVHTVEEIERQFVNLALQKRNQAAAAAAAAAERELDPVTCFLLSTYDDVRVSDDELREKDAIMNLLKHVVHSVRPEADIVAFGSIQSGLALKNSDIDACILLPDIGEEMEEFASECFERFTALGFEGKYLRKARIPIIKLLSDTKNRYYYGFQCDIGFNNQLAIYNTSLLHQYSLIDPRCKQLAILVKYWAKQKRINSPYYGTLSSYGYVLMVLFYLIHVVRPAVLPNLQDSPHKQDLYVEGFNVGFVRGTTVARRNTESLPQLLAGFYGFFAHEFNYRESVISIRQPGGLLKKVDKDWTLAKEHTGSADQVIKDRYVLAIEDPFEITHNVGRTVSKAGLFEIRGEFMQATRLLNAATLHSTSAIRKLRASLFKERLEPKSHLKYQKALRQKRMGTEGKAAAEGKTNNPTAASGSDSAPSESASRTATVESREP</sequence>
<dbReference type="GO" id="GO:0005524">
    <property type="term" value="F:ATP binding"/>
    <property type="evidence" value="ECO:0007669"/>
    <property type="project" value="UniProtKB-KW"/>
</dbReference>
<feature type="transmembrane region" description="Helical" evidence="14">
    <location>
        <begin position="211"/>
        <end position="229"/>
    </location>
</feature>
<evidence type="ECO:0000256" key="8">
    <source>
        <dbReference type="ARBA" id="ARBA00022723"/>
    </source>
</evidence>
<comment type="cofactor">
    <cofactor evidence="2">
        <name>Mg(2+)</name>
        <dbReference type="ChEBI" id="CHEBI:18420"/>
    </cofactor>
</comment>
<organism evidence="17 19">
    <name type="scientific">Schizosaccharomyces japonicus (strain yFS275 / FY16936)</name>
    <name type="common">Fission yeast</name>
    <dbReference type="NCBI Taxonomy" id="402676"/>
    <lineage>
        <taxon>Eukaryota</taxon>
        <taxon>Fungi</taxon>
        <taxon>Dikarya</taxon>
        <taxon>Ascomycota</taxon>
        <taxon>Taphrinomycotina</taxon>
        <taxon>Schizosaccharomycetes</taxon>
        <taxon>Schizosaccharomycetales</taxon>
        <taxon>Schizosaccharomycetaceae</taxon>
        <taxon>Schizosaccharomyces</taxon>
    </lineage>
</organism>
<dbReference type="GO" id="GO:0002134">
    <property type="term" value="F:UTP binding"/>
    <property type="evidence" value="ECO:0007669"/>
    <property type="project" value="EnsemblFungi"/>
</dbReference>
<dbReference type="Pfam" id="PF22600">
    <property type="entry name" value="MTPAP-like_central"/>
    <property type="match status" value="1"/>
</dbReference>
<dbReference type="GO" id="GO:0050265">
    <property type="term" value="F:RNA uridylyltransferase activity"/>
    <property type="evidence" value="ECO:0000318"/>
    <property type="project" value="GO_Central"/>
</dbReference>
<dbReference type="eggNOG" id="KOG2277">
    <property type="taxonomic scope" value="Eukaryota"/>
</dbReference>
<feature type="region of interest" description="Disordered" evidence="13">
    <location>
        <begin position="398"/>
        <end position="445"/>
    </location>
</feature>
<evidence type="ECO:0000256" key="1">
    <source>
        <dbReference type="ARBA" id="ARBA00001936"/>
    </source>
</evidence>
<dbReference type="Proteomes" id="UP000001744">
    <property type="component" value="Unassembled WGS sequence"/>
</dbReference>
<dbReference type="InterPro" id="IPR002058">
    <property type="entry name" value="PAP_assoc"/>
</dbReference>
<dbReference type="Gene3D" id="3.30.460.10">
    <property type="entry name" value="Beta Polymerase, domain 2"/>
    <property type="match status" value="1"/>
</dbReference>
<evidence type="ECO:0000313" key="18">
    <source>
        <dbReference type="JaponicusDB" id="SJAG_02370"/>
    </source>
</evidence>
<feature type="compositionally biased region" description="Polar residues" evidence="13">
    <location>
        <begin position="436"/>
        <end position="445"/>
    </location>
</feature>
<evidence type="ECO:0000256" key="6">
    <source>
        <dbReference type="ARBA" id="ARBA00022490"/>
    </source>
</evidence>
<dbReference type="SUPFAM" id="SSF81301">
    <property type="entry name" value="Nucleotidyltransferase"/>
    <property type="match status" value="1"/>
</dbReference>
<keyword evidence="14" id="KW-0812">Transmembrane</keyword>
<evidence type="ECO:0000313" key="17">
    <source>
        <dbReference type="EMBL" id="EEB07283.1"/>
    </source>
</evidence>